<dbReference type="OrthoDB" id="5966585at2"/>
<evidence type="ECO:0000256" key="6">
    <source>
        <dbReference type="SAM" id="Phobius"/>
    </source>
</evidence>
<dbReference type="Pfam" id="PF07690">
    <property type="entry name" value="MFS_1"/>
    <property type="match status" value="1"/>
</dbReference>
<evidence type="ECO:0000256" key="2">
    <source>
        <dbReference type="ARBA" id="ARBA00022448"/>
    </source>
</evidence>
<name>A0A2U2HLS6_9BURK</name>
<feature type="transmembrane region" description="Helical" evidence="6">
    <location>
        <begin position="330"/>
        <end position="353"/>
    </location>
</feature>
<dbReference type="InterPro" id="IPR036259">
    <property type="entry name" value="MFS_trans_sf"/>
</dbReference>
<feature type="transmembrane region" description="Helical" evidence="6">
    <location>
        <begin position="71"/>
        <end position="89"/>
    </location>
</feature>
<keyword evidence="4 6" id="KW-1133">Transmembrane helix</keyword>
<evidence type="ECO:0000313" key="8">
    <source>
        <dbReference type="EMBL" id="PWF48478.1"/>
    </source>
</evidence>
<dbReference type="PANTHER" id="PTHR43385">
    <property type="entry name" value="RIBOFLAVIN TRANSPORTER RIBJ"/>
    <property type="match status" value="1"/>
</dbReference>
<feature type="transmembrane region" description="Helical" evidence="6">
    <location>
        <begin position="206"/>
        <end position="229"/>
    </location>
</feature>
<keyword evidence="2" id="KW-0813">Transport</keyword>
<evidence type="ECO:0000256" key="1">
    <source>
        <dbReference type="ARBA" id="ARBA00004141"/>
    </source>
</evidence>
<dbReference type="GO" id="GO:0016020">
    <property type="term" value="C:membrane"/>
    <property type="evidence" value="ECO:0007669"/>
    <property type="project" value="UniProtKB-SubCell"/>
</dbReference>
<evidence type="ECO:0000256" key="4">
    <source>
        <dbReference type="ARBA" id="ARBA00022989"/>
    </source>
</evidence>
<evidence type="ECO:0000313" key="9">
    <source>
        <dbReference type="Proteomes" id="UP000241421"/>
    </source>
</evidence>
<dbReference type="InterPro" id="IPR020846">
    <property type="entry name" value="MFS_dom"/>
</dbReference>
<feature type="transmembrane region" description="Helical" evidence="6">
    <location>
        <begin position="235"/>
        <end position="255"/>
    </location>
</feature>
<feature type="domain" description="Major facilitator superfamily (MFS) profile" evidence="7">
    <location>
        <begin position="1"/>
        <end position="389"/>
    </location>
</feature>
<keyword evidence="5 6" id="KW-0472">Membrane</keyword>
<comment type="caution">
    <text evidence="8">The sequence shown here is derived from an EMBL/GenBank/DDBJ whole genome shotgun (WGS) entry which is preliminary data.</text>
</comment>
<dbReference type="Proteomes" id="UP000241421">
    <property type="component" value="Unassembled WGS sequence"/>
</dbReference>
<feature type="transmembrane region" description="Helical" evidence="6">
    <location>
        <begin position="161"/>
        <end position="179"/>
    </location>
</feature>
<dbReference type="EMBL" id="PXWF02000191">
    <property type="protein sequence ID" value="PWF48478.1"/>
    <property type="molecule type" value="Genomic_DNA"/>
</dbReference>
<sequence>MRKTIGILAVTQIASWGSIYYAFAVLATDIGRDLALRPEIIYGGYAWSLLVAGLCATPIGMLVDRFGGRRMMALGSLCAALGLALLGLAQSAAGYLLAWSVVGMSMGAVLYEAAFATINHAHAAQARRLISVLTLFGGFASTLYWPLSLQLNTQFGWRDTYLLYAAVQLLLCAPLHAMLPARVRDASGAQPSKASHTFSEAVRDPVFWRLAGAFAANSLVFSALSVHLIPLLHRMGHPVAAAVFFAALIGPMQVAGRISEMALARHATPQVVGAVIFAIVPVALLLLLWEGGAAWAAIGFCLLYGVSNGVITIVRGTLPQKLFGPENYGAISGAMAAPSLVCKAAGPLAVAAVSNEVPSAQFVTGILSMVALVSLASYLLALRAQAVRPARRYGVRSA</sequence>
<dbReference type="InterPro" id="IPR011701">
    <property type="entry name" value="MFS"/>
</dbReference>
<gene>
    <name evidence="8" type="ORF">C7C56_011625</name>
</gene>
<dbReference type="PROSITE" id="PS50850">
    <property type="entry name" value="MFS"/>
    <property type="match status" value="1"/>
</dbReference>
<comment type="subcellular location">
    <subcellularLocation>
        <location evidence="1">Membrane</location>
        <topology evidence="1">Multi-pass membrane protein</topology>
    </subcellularLocation>
</comment>
<dbReference type="PANTHER" id="PTHR43385:SF1">
    <property type="entry name" value="RIBOFLAVIN TRANSPORTER RIBJ"/>
    <property type="match status" value="1"/>
</dbReference>
<dbReference type="RefSeq" id="WP_106757565.1">
    <property type="nucleotide sequence ID" value="NZ_PXWF02000191.1"/>
</dbReference>
<feature type="transmembrane region" description="Helical" evidence="6">
    <location>
        <begin position="129"/>
        <end position="149"/>
    </location>
</feature>
<dbReference type="AlphaFoldDB" id="A0A2U2HLS6"/>
<dbReference type="SUPFAM" id="SSF103473">
    <property type="entry name" value="MFS general substrate transporter"/>
    <property type="match status" value="1"/>
</dbReference>
<reference evidence="8 9" key="1">
    <citation type="submission" date="2018-04" db="EMBL/GenBank/DDBJ databases">
        <title>Massilia violaceinigra sp. nov., a novel purple-pigmented bacterium isolated from Tianshan glacier, Xinjiang, China.</title>
        <authorList>
            <person name="Wang H."/>
        </authorList>
    </citation>
    <scope>NUCLEOTIDE SEQUENCE [LARGE SCALE GENOMIC DNA]</scope>
    <source>
        <strain evidence="8 9">B448-2</strain>
    </source>
</reference>
<evidence type="ECO:0000256" key="3">
    <source>
        <dbReference type="ARBA" id="ARBA00022692"/>
    </source>
</evidence>
<feature type="transmembrane region" description="Helical" evidence="6">
    <location>
        <begin position="359"/>
        <end position="382"/>
    </location>
</feature>
<dbReference type="Gene3D" id="1.20.1250.20">
    <property type="entry name" value="MFS general substrate transporter like domains"/>
    <property type="match status" value="1"/>
</dbReference>
<evidence type="ECO:0000256" key="5">
    <source>
        <dbReference type="ARBA" id="ARBA00023136"/>
    </source>
</evidence>
<keyword evidence="3 6" id="KW-0812">Transmembrane</keyword>
<dbReference type="GO" id="GO:0022857">
    <property type="term" value="F:transmembrane transporter activity"/>
    <property type="evidence" value="ECO:0007669"/>
    <property type="project" value="InterPro"/>
</dbReference>
<proteinExistence type="predicted"/>
<keyword evidence="9" id="KW-1185">Reference proteome</keyword>
<feature type="transmembrane region" description="Helical" evidence="6">
    <location>
        <begin position="295"/>
        <end position="318"/>
    </location>
</feature>
<accession>A0A2U2HLS6</accession>
<organism evidence="8 9">
    <name type="scientific">Massilia glaciei</name>
    <dbReference type="NCBI Taxonomy" id="1524097"/>
    <lineage>
        <taxon>Bacteria</taxon>
        <taxon>Pseudomonadati</taxon>
        <taxon>Pseudomonadota</taxon>
        <taxon>Betaproteobacteria</taxon>
        <taxon>Burkholderiales</taxon>
        <taxon>Oxalobacteraceae</taxon>
        <taxon>Telluria group</taxon>
        <taxon>Massilia</taxon>
    </lineage>
</organism>
<protein>
    <submittedName>
        <fullName evidence="8">MFS transporter</fullName>
    </submittedName>
</protein>
<feature type="transmembrane region" description="Helical" evidence="6">
    <location>
        <begin position="40"/>
        <end position="59"/>
    </location>
</feature>
<feature type="transmembrane region" description="Helical" evidence="6">
    <location>
        <begin position="95"/>
        <end position="117"/>
    </location>
</feature>
<evidence type="ECO:0000259" key="7">
    <source>
        <dbReference type="PROSITE" id="PS50850"/>
    </source>
</evidence>
<feature type="transmembrane region" description="Helical" evidence="6">
    <location>
        <begin position="267"/>
        <end position="289"/>
    </location>
</feature>
<dbReference type="InterPro" id="IPR052983">
    <property type="entry name" value="MFS_Riboflavin_Transporter"/>
</dbReference>